<dbReference type="SUPFAM" id="SSF55811">
    <property type="entry name" value="Nudix"/>
    <property type="match status" value="1"/>
</dbReference>
<comment type="caution">
    <text evidence="4">The sequence shown here is derived from an EMBL/GenBank/DDBJ whole genome shotgun (WGS) entry which is preliminary data.</text>
</comment>
<sequence>MPLSPYVLGIRERIGHDLLYLPGVSAVIERDGSYLLARTPGDDRWGIVGGGMEPVEEPVDALRREVREELGIEIVVGELLGAYGGESLVFEYPNGDVVSYATMAWSCALPDGVTDAQLRIEREELTEVAWLTPERFLAEPHHLWAERMIRDDLARRA</sequence>
<name>A0A852YS33_9MICO</name>
<evidence type="ECO:0000259" key="3">
    <source>
        <dbReference type="PROSITE" id="PS51462"/>
    </source>
</evidence>
<dbReference type="RefSeq" id="WP_179568661.1">
    <property type="nucleotide sequence ID" value="NZ_JACBZY010000001.1"/>
</dbReference>
<dbReference type="Pfam" id="PF00293">
    <property type="entry name" value="NUDIX"/>
    <property type="match status" value="1"/>
</dbReference>
<dbReference type="AlphaFoldDB" id="A0A852YS33"/>
<keyword evidence="2" id="KW-0378">Hydrolase</keyword>
<dbReference type="InterPro" id="IPR020084">
    <property type="entry name" value="NUDIX_hydrolase_CS"/>
</dbReference>
<protein>
    <submittedName>
        <fullName evidence="4">ADP-ribose pyrophosphatase YjhB (NUDIX family)</fullName>
    </submittedName>
</protein>
<dbReference type="PANTHER" id="PTHR43046">
    <property type="entry name" value="GDP-MANNOSE MANNOSYL HYDROLASE"/>
    <property type="match status" value="1"/>
</dbReference>
<evidence type="ECO:0000313" key="4">
    <source>
        <dbReference type="EMBL" id="NYH00066.1"/>
    </source>
</evidence>
<organism evidence="4 5">
    <name type="scientific">Schumannella luteola</name>
    <dbReference type="NCBI Taxonomy" id="472059"/>
    <lineage>
        <taxon>Bacteria</taxon>
        <taxon>Bacillati</taxon>
        <taxon>Actinomycetota</taxon>
        <taxon>Actinomycetes</taxon>
        <taxon>Micrococcales</taxon>
        <taxon>Microbacteriaceae</taxon>
        <taxon>Schumannella</taxon>
    </lineage>
</organism>
<proteinExistence type="predicted"/>
<dbReference type="InterPro" id="IPR015797">
    <property type="entry name" value="NUDIX_hydrolase-like_dom_sf"/>
</dbReference>
<dbReference type="PROSITE" id="PS00893">
    <property type="entry name" value="NUDIX_BOX"/>
    <property type="match status" value="1"/>
</dbReference>
<evidence type="ECO:0000256" key="1">
    <source>
        <dbReference type="ARBA" id="ARBA00001946"/>
    </source>
</evidence>
<comment type="cofactor">
    <cofactor evidence="1">
        <name>Mg(2+)</name>
        <dbReference type="ChEBI" id="CHEBI:18420"/>
    </cofactor>
</comment>
<gene>
    <name evidence="4" type="ORF">BJ979_002691</name>
</gene>
<dbReference type="Proteomes" id="UP000553888">
    <property type="component" value="Unassembled WGS sequence"/>
</dbReference>
<dbReference type="PROSITE" id="PS51462">
    <property type="entry name" value="NUDIX"/>
    <property type="match status" value="1"/>
</dbReference>
<dbReference type="EMBL" id="JACBZY010000001">
    <property type="protein sequence ID" value="NYH00066.1"/>
    <property type="molecule type" value="Genomic_DNA"/>
</dbReference>
<keyword evidence="5" id="KW-1185">Reference proteome</keyword>
<dbReference type="PANTHER" id="PTHR43046:SF2">
    <property type="entry name" value="8-OXO-DGTP DIPHOSPHATASE-RELATED"/>
    <property type="match status" value="1"/>
</dbReference>
<evidence type="ECO:0000256" key="2">
    <source>
        <dbReference type="ARBA" id="ARBA00022801"/>
    </source>
</evidence>
<dbReference type="InterPro" id="IPR000086">
    <property type="entry name" value="NUDIX_hydrolase_dom"/>
</dbReference>
<evidence type="ECO:0000313" key="5">
    <source>
        <dbReference type="Proteomes" id="UP000553888"/>
    </source>
</evidence>
<feature type="domain" description="Nudix hydrolase" evidence="3">
    <location>
        <begin position="19"/>
        <end position="153"/>
    </location>
</feature>
<dbReference type="Gene3D" id="3.90.79.10">
    <property type="entry name" value="Nucleoside Triphosphate Pyrophosphohydrolase"/>
    <property type="match status" value="1"/>
</dbReference>
<dbReference type="GO" id="GO:0016787">
    <property type="term" value="F:hydrolase activity"/>
    <property type="evidence" value="ECO:0007669"/>
    <property type="project" value="UniProtKB-KW"/>
</dbReference>
<reference evidence="4 5" key="1">
    <citation type="submission" date="2020-07" db="EMBL/GenBank/DDBJ databases">
        <title>Sequencing the genomes of 1000 actinobacteria strains.</title>
        <authorList>
            <person name="Klenk H.-P."/>
        </authorList>
    </citation>
    <scope>NUCLEOTIDE SEQUENCE [LARGE SCALE GENOMIC DNA]</scope>
    <source>
        <strain evidence="4 5">DSM 23141</strain>
    </source>
</reference>
<accession>A0A852YS33</accession>